<protein>
    <submittedName>
        <fullName evidence="2">Uncharacterized protein</fullName>
    </submittedName>
</protein>
<name>A0ABR2ZXS8_9AGAR</name>
<feature type="compositionally biased region" description="Polar residues" evidence="1">
    <location>
        <begin position="329"/>
        <end position="339"/>
    </location>
</feature>
<proteinExistence type="predicted"/>
<feature type="compositionally biased region" description="Low complexity" evidence="1">
    <location>
        <begin position="42"/>
        <end position="78"/>
    </location>
</feature>
<reference evidence="2 3" key="1">
    <citation type="submission" date="2024-05" db="EMBL/GenBank/DDBJ databases">
        <title>A draft genome resource for the thread blight pathogen Marasmius tenuissimus strain MS-2.</title>
        <authorList>
            <person name="Yulfo-Soto G.E."/>
            <person name="Baruah I.K."/>
            <person name="Amoako-Attah I."/>
            <person name="Bukari Y."/>
            <person name="Meinhardt L.W."/>
            <person name="Bailey B.A."/>
            <person name="Cohen S.P."/>
        </authorList>
    </citation>
    <scope>NUCLEOTIDE SEQUENCE [LARGE SCALE GENOMIC DNA]</scope>
    <source>
        <strain evidence="2 3">MS-2</strain>
    </source>
</reference>
<evidence type="ECO:0000256" key="1">
    <source>
        <dbReference type="SAM" id="MobiDB-lite"/>
    </source>
</evidence>
<sequence length="392" mass="40360">MLKIDCSEMLILRSSTPTPPPSCVAKGRLPATSGTGGPSIPPGNTTSSGSPSSTSGGNATATQTTSIPTTSNSTIIGSNSTVSTVNDTLLMKRFGGFTFLSSVLDWQDLCLQSRGEILNVDSPCITLGGFQSIGALLADADPCAQQDVADAMMTFAKRKGVINREQLVSFAVAYRKHPRDAVSILGIIPATPYCLRAPINQELTGIVNEQLEGVTIGLYGGPHYPIIKFGERELFAFYTKLRLTQTVCTDGSCPFGTVPNVASCSCVEAKGTVASQGTSSSSDGTAIGTDTNSTIINTPAQPNTTNTDPHPTMNSTNSAPTGIDAGETDTVSGSANSGTDVVRNSPPIIGDGSPSDIRTSTVTSQTSAPTSSRVDSSADSGFDGDVNDPSGR</sequence>
<keyword evidence="3" id="KW-1185">Reference proteome</keyword>
<feature type="compositionally biased region" description="Polar residues" evidence="1">
    <location>
        <begin position="274"/>
        <end position="320"/>
    </location>
</feature>
<dbReference type="Proteomes" id="UP001437256">
    <property type="component" value="Unassembled WGS sequence"/>
</dbReference>
<accession>A0ABR2ZXS8</accession>
<evidence type="ECO:0000313" key="2">
    <source>
        <dbReference type="EMBL" id="KAL0066401.1"/>
    </source>
</evidence>
<gene>
    <name evidence="2" type="ORF">AAF712_006443</name>
</gene>
<evidence type="ECO:0000313" key="3">
    <source>
        <dbReference type="Proteomes" id="UP001437256"/>
    </source>
</evidence>
<feature type="compositionally biased region" description="Polar residues" evidence="1">
    <location>
        <begin position="356"/>
        <end position="379"/>
    </location>
</feature>
<organism evidence="2 3">
    <name type="scientific">Marasmius tenuissimus</name>
    <dbReference type="NCBI Taxonomy" id="585030"/>
    <lineage>
        <taxon>Eukaryota</taxon>
        <taxon>Fungi</taxon>
        <taxon>Dikarya</taxon>
        <taxon>Basidiomycota</taxon>
        <taxon>Agaricomycotina</taxon>
        <taxon>Agaricomycetes</taxon>
        <taxon>Agaricomycetidae</taxon>
        <taxon>Agaricales</taxon>
        <taxon>Marasmiineae</taxon>
        <taxon>Marasmiaceae</taxon>
        <taxon>Marasmius</taxon>
    </lineage>
</organism>
<feature type="region of interest" description="Disordered" evidence="1">
    <location>
        <begin position="13"/>
        <end position="78"/>
    </location>
</feature>
<feature type="region of interest" description="Disordered" evidence="1">
    <location>
        <begin position="274"/>
        <end position="392"/>
    </location>
</feature>
<dbReference type="EMBL" id="JBBXMP010000035">
    <property type="protein sequence ID" value="KAL0066401.1"/>
    <property type="molecule type" value="Genomic_DNA"/>
</dbReference>
<comment type="caution">
    <text evidence="2">The sequence shown here is derived from an EMBL/GenBank/DDBJ whole genome shotgun (WGS) entry which is preliminary data.</text>
</comment>